<gene>
    <name evidence="1" type="ORF">CLV30_109173</name>
</gene>
<dbReference type="AlphaFoldDB" id="A0A2P8E055"/>
<dbReference type="EMBL" id="PYGE01000009">
    <property type="protein sequence ID" value="PSL02865.1"/>
    <property type="molecule type" value="Genomic_DNA"/>
</dbReference>
<organism evidence="1 2">
    <name type="scientific">Haloactinopolyspora alba</name>
    <dbReference type="NCBI Taxonomy" id="648780"/>
    <lineage>
        <taxon>Bacteria</taxon>
        <taxon>Bacillati</taxon>
        <taxon>Actinomycetota</taxon>
        <taxon>Actinomycetes</taxon>
        <taxon>Jiangellales</taxon>
        <taxon>Jiangellaceae</taxon>
        <taxon>Haloactinopolyspora</taxon>
    </lineage>
</organism>
<keyword evidence="2" id="KW-1185">Reference proteome</keyword>
<accession>A0A2P8E055</accession>
<comment type="caution">
    <text evidence="1">The sequence shown here is derived from an EMBL/GenBank/DDBJ whole genome shotgun (WGS) entry which is preliminary data.</text>
</comment>
<protein>
    <submittedName>
        <fullName evidence="1">Uncharacterized protein</fullName>
    </submittedName>
</protein>
<name>A0A2P8E055_9ACTN</name>
<proteinExistence type="predicted"/>
<evidence type="ECO:0000313" key="1">
    <source>
        <dbReference type="EMBL" id="PSL02865.1"/>
    </source>
</evidence>
<evidence type="ECO:0000313" key="2">
    <source>
        <dbReference type="Proteomes" id="UP000243528"/>
    </source>
</evidence>
<reference evidence="1 2" key="1">
    <citation type="submission" date="2018-03" db="EMBL/GenBank/DDBJ databases">
        <title>Genomic Encyclopedia of Archaeal and Bacterial Type Strains, Phase II (KMG-II): from individual species to whole genera.</title>
        <authorList>
            <person name="Goeker M."/>
        </authorList>
    </citation>
    <scope>NUCLEOTIDE SEQUENCE [LARGE SCALE GENOMIC DNA]</scope>
    <source>
        <strain evidence="1 2">DSM 45211</strain>
    </source>
</reference>
<dbReference type="RefSeq" id="WP_106537851.1">
    <property type="nucleotide sequence ID" value="NZ_PYGE01000009.1"/>
</dbReference>
<dbReference type="Proteomes" id="UP000243528">
    <property type="component" value="Unassembled WGS sequence"/>
</dbReference>
<sequence length="64" mass="6469">MASANLRSAPEGTELELHITTAEAARIAAGDTTFSAGADLDGDLVEIRVYVSEAPAPAAPIDGT</sequence>